<protein>
    <recommendedName>
        <fullName evidence="5">Lipoprotein</fullName>
    </recommendedName>
</protein>
<dbReference type="KEGG" id="msyr:CXP39_01260"/>
<evidence type="ECO:0000256" key="1">
    <source>
        <dbReference type="SAM" id="MobiDB-lite"/>
    </source>
</evidence>
<dbReference type="InterPro" id="IPR054816">
    <property type="entry name" value="Lipoprotein_mollicutes-type_CS"/>
</dbReference>
<organism evidence="3 4">
    <name type="scientific">Mesoplasma syrphidae</name>
    <dbReference type="NCBI Taxonomy" id="225999"/>
    <lineage>
        <taxon>Bacteria</taxon>
        <taxon>Bacillati</taxon>
        <taxon>Mycoplasmatota</taxon>
        <taxon>Mollicutes</taxon>
        <taxon>Entomoplasmatales</taxon>
        <taxon>Entomoplasmataceae</taxon>
        <taxon>Mesoplasma</taxon>
    </lineage>
</organism>
<keyword evidence="4" id="KW-1185">Reference proteome</keyword>
<feature type="compositionally biased region" description="Basic and acidic residues" evidence="1">
    <location>
        <begin position="747"/>
        <end position="756"/>
    </location>
</feature>
<dbReference type="PROSITE" id="PS51257">
    <property type="entry name" value="PROKAR_LIPOPROTEIN"/>
    <property type="match status" value="1"/>
</dbReference>
<dbReference type="AlphaFoldDB" id="A0A2K9BUP1"/>
<gene>
    <name evidence="3" type="ORF">CXP39_01260</name>
</gene>
<dbReference type="OrthoDB" id="394582at2"/>
<evidence type="ECO:0000313" key="4">
    <source>
        <dbReference type="Proteomes" id="UP000233419"/>
    </source>
</evidence>
<dbReference type="EMBL" id="CP025257">
    <property type="protein sequence ID" value="AUF83430.1"/>
    <property type="molecule type" value="Genomic_DNA"/>
</dbReference>
<evidence type="ECO:0000256" key="2">
    <source>
        <dbReference type="SAM" id="SignalP"/>
    </source>
</evidence>
<evidence type="ECO:0008006" key="5">
    <source>
        <dbReference type="Google" id="ProtNLM"/>
    </source>
</evidence>
<proteinExistence type="predicted"/>
<keyword evidence="2" id="KW-0732">Signal</keyword>
<accession>A0A2K9BUP1</accession>
<dbReference type="NCBIfam" id="NF045726">
    <property type="entry name" value="XXplasma_LP"/>
    <property type="match status" value="1"/>
</dbReference>
<feature type="region of interest" description="Disordered" evidence="1">
    <location>
        <begin position="729"/>
        <end position="756"/>
    </location>
</feature>
<evidence type="ECO:0000313" key="3">
    <source>
        <dbReference type="EMBL" id="AUF83430.1"/>
    </source>
</evidence>
<feature type="signal peptide" evidence="2">
    <location>
        <begin position="1"/>
        <end position="23"/>
    </location>
</feature>
<sequence>MKKLLTILGALSVTASTSVLVVACGPEKEKDENSIFIDENGNLKIDSEKLLEWYQNNGGFVNDSNQYLKNIYNLFAVAVLQDAAEGKLLTDDNKSLYINEGLQDKLKTLLGTPNSNDSVSIWGRANDKYKTLKNVTYKDDEKGLRKYLKGLFPNVKNDALEKAFKNNFILTDSDNSAFATLKRIIGFNSSYAASSWENGVEWQSFDFKALFANFTSTFATFEMSTLSTKITEAIQTDNGAASLISQLVNASGGLGAIKNETAFENKVKTSTLDLSELEFITAEQAKSLTTDNVKVLLNHMDENFNESEASGPLVVNGNSKFFKANLSSLKKFKYEEGQKKFKNTKNEEAENYFQLLTSVPKIVNGIEQQITDSGVFGFMKNSQKFLVDNYYQNKKPVALSEILIPFKGSVADSKTISLKNFIPNKMDGTSDETKAHIDRLAGIVNFYQNYISVSSEASQNPLEGEANSVSGASLTLAQAGMTDWDTIMRGKSDDRGIIDQSSLTEDLANKWNSEYYTAAKKTKLLTLDSSTEDFTNEYKYSIYDFINSESPETKTIDSKELSEQEITEILIKNAFGTEDAKSIASAIIGNNPGESEKVQNRRKEATKAISFLDNLLQEINQHIEAEAPVEAKDGEDPIKHKNYVVLNSEQGIIAFIDSAGLHFSRIDGYKLLNDKDVVENQKKVTFKENEATYLKEVESFKNLAALSETSTGQEALPFLVNGSLLGTSTTGQQNLSSESDDESGNGETEKPKANSQELKDNLYGAYGIKNIANMNQSISNKYQKFLVNSSIATEYAKSTAVGSFYDFNIFDNVTKTLTTDSDTSLPGYASWMWDYFAEVMGDGKKSEDLLSRYFDIPDSTTALKIKEAVSKVSISNYKGPADAYTSGMKEWNKTVLNAYKALENSQINKEQLKFTPNATILNTDAKTIALLTSNKFDAYKKSESKTLKAAMWINKVGRQVEFQYSTLNVDSMRKAGE</sequence>
<dbReference type="NCBIfam" id="NF038029">
    <property type="entry name" value="LP_plasma"/>
    <property type="match status" value="1"/>
</dbReference>
<dbReference type="RefSeq" id="WP_027048624.1">
    <property type="nucleotide sequence ID" value="NZ_CP025257.1"/>
</dbReference>
<name>A0A2K9BUP1_9MOLU</name>
<dbReference type="Proteomes" id="UP000233419">
    <property type="component" value="Chromosome"/>
</dbReference>
<reference evidence="3 4" key="1">
    <citation type="submission" date="2017-12" db="EMBL/GenBank/DDBJ databases">
        <title>Mesoplasma syrphidae YJS, Complete Genome.</title>
        <authorList>
            <person name="Knight T.F."/>
            <person name="Citino T."/>
            <person name="Rubinstein R."/>
            <person name="Neuschaefer Z."/>
        </authorList>
    </citation>
    <scope>NUCLEOTIDE SEQUENCE [LARGE SCALE GENOMIC DNA]</scope>
    <source>
        <strain evidence="3 4">YJS</strain>
    </source>
</reference>
<feature type="chain" id="PRO_5014856094" description="Lipoprotein" evidence="2">
    <location>
        <begin position="24"/>
        <end position="977"/>
    </location>
</feature>